<evidence type="ECO:0000256" key="3">
    <source>
        <dbReference type="ARBA" id="ARBA00023002"/>
    </source>
</evidence>
<organism evidence="8 9">
    <name type="scientific">Phyllosticta citribraziliensis</name>
    <dbReference type="NCBI Taxonomy" id="989973"/>
    <lineage>
        <taxon>Eukaryota</taxon>
        <taxon>Fungi</taxon>
        <taxon>Dikarya</taxon>
        <taxon>Ascomycota</taxon>
        <taxon>Pezizomycotina</taxon>
        <taxon>Dothideomycetes</taxon>
        <taxon>Dothideomycetes incertae sedis</taxon>
        <taxon>Botryosphaeriales</taxon>
        <taxon>Phyllostictaceae</taxon>
        <taxon>Phyllosticta</taxon>
    </lineage>
</organism>
<feature type="domain" description="Rieske" evidence="7">
    <location>
        <begin position="104"/>
        <end position="180"/>
    </location>
</feature>
<dbReference type="InterPro" id="IPR017941">
    <property type="entry name" value="Rieske_2Fe-2S"/>
</dbReference>
<evidence type="ECO:0000256" key="5">
    <source>
        <dbReference type="ARBA" id="ARBA00023014"/>
    </source>
</evidence>
<feature type="transmembrane region" description="Helical" evidence="6">
    <location>
        <begin position="6"/>
        <end position="26"/>
    </location>
</feature>
<dbReference type="CDD" id="cd03469">
    <property type="entry name" value="Rieske_RO_Alpha_N"/>
    <property type="match status" value="1"/>
</dbReference>
<keyword evidence="6" id="KW-0812">Transmembrane</keyword>
<dbReference type="InterPro" id="IPR001663">
    <property type="entry name" value="Rng_hydr_dOase-A"/>
</dbReference>
<comment type="caution">
    <text evidence="8">The sequence shown here is derived from an EMBL/GenBank/DDBJ whole genome shotgun (WGS) entry which is preliminary data.</text>
</comment>
<keyword evidence="6" id="KW-1133">Transmembrane helix</keyword>
<dbReference type="EMBL" id="JBBPEH010000008">
    <property type="protein sequence ID" value="KAK7535229.1"/>
    <property type="molecule type" value="Genomic_DNA"/>
</dbReference>
<dbReference type="PRINTS" id="PR00090">
    <property type="entry name" value="RNGDIOXGNASE"/>
</dbReference>
<dbReference type="RefSeq" id="XP_066653954.1">
    <property type="nucleotide sequence ID" value="XM_066803183.1"/>
</dbReference>
<evidence type="ECO:0000256" key="1">
    <source>
        <dbReference type="ARBA" id="ARBA00022714"/>
    </source>
</evidence>
<accession>A0ABR1LJ64</accession>
<protein>
    <submittedName>
        <fullName evidence="8">Rieske [2Fe-2S] iron-sulfur domain-containing protein</fullName>
    </submittedName>
</protein>
<dbReference type="PANTHER" id="PTHR43756:SF6">
    <property type="entry name" value="CLUSTER-BINDING PROTEIN, PUTATIVE (AFU_ORTHOLOGUE AFUA_6G03920)-RELATED"/>
    <property type="match status" value="1"/>
</dbReference>
<proteinExistence type="predicted"/>
<dbReference type="PROSITE" id="PS51296">
    <property type="entry name" value="RIESKE"/>
    <property type="match status" value="1"/>
</dbReference>
<name>A0ABR1LJ64_9PEZI</name>
<evidence type="ECO:0000256" key="4">
    <source>
        <dbReference type="ARBA" id="ARBA00023004"/>
    </source>
</evidence>
<sequence length="440" mass="49437">MEGPLIGLFCLAIPPTALAICAYIFFFHHATREPKSTPLSTIFAPSARPPTILEEDEDSSSPVVEPSPRYPEDWNSSDRVFSVERRAIFSKQWLFITHRSRFSRPGDYHTFQIAGFPIFLILGKDHVIRAFHNVCRHRAYVVVKKKSGSSTVLGCRYHGWSYDTRGCLVKAPAFEDIKNFDKSKNSLFALHTLTTKQGFVFINLSSEARDSSPKFAETDVLASAWRISERSAPLTQFEFQADLNWKEAADYFEQIGHTGITLPSHGWKTFFISKVPLLWKGAHPPGDAPAILDSHGLSTLHVSHGGRLWYTLSANPSSARQIVFRCDIYLNWPGDNPQGDAAIHRIQHSVQAHVDAAAKATRPEWQKHPGLQASILDCLTHHLRAERKAGKEIWPASRESGASERFNQADMLCKQLECLKSNASEMDPFGKTGQRNGLEW</sequence>
<dbReference type="Gene3D" id="2.102.10.10">
    <property type="entry name" value="Rieske [2Fe-2S] iron-sulphur domain"/>
    <property type="match status" value="1"/>
</dbReference>
<keyword evidence="4" id="KW-0408">Iron</keyword>
<dbReference type="InterPro" id="IPR036922">
    <property type="entry name" value="Rieske_2Fe-2S_sf"/>
</dbReference>
<dbReference type="Pfam" id="PF00355">
    <property type="entry name" value="Rieske"/>
    <property type="match status" value="1"/>
</dbReference>
<dbReference type="GeneID" id="92036089"/>
<keyword evidence="3" id="KW-0560">Oxidoreductase</keyword>
<keyword evidence="5" id="KW-0411">Iron-sulfur</keyword>
<evidence type="ECO:0000313" key="8">
    <source>
        <dbReference type="EMBL" id="KAK7535229.1"/>
    </source>
</evidence>
<evidence type="ECO:0000256" key="6">
    <source>
        <dbReference type="SAM" id="Phobius"/>
    </source>
</evidence>
<dbReference type="Proteomes" id="UP001360953">
    <property type="component" value="Unassembled WGS sequence"/>
</dbReference>
<keyword evidence="9" id="KW-1185">Reference proteome</keyword>
<evidence type="ECO:0000256" key="2">
    <source>
        <dbReference type="ARBA" id="ARBA00022723"/>
    </source>
</evidence>
<gene>
    <name evidence="8" type="ORF">J3D65DRAFT_669322</name>
</gene>
<keyword evidence="6" id="KW-0472">Membrane</keyword>
<dbReference type="PANTHER" id="PTHR43756">
    <property type="entry name" value="CHOLINE MONOOXYGENASE, CHLOROPLASTIC"/>
    <property type="match status" value="1"/>
</dbReference>
<evidence type="ECO:0000313" key="9">
    <source>
        <dbReference type="Proteomes" id="UP001360953"/>
    </source>
</evidence>
<reference evidence="8 9" key="1">
    <citation type="submission" date="2024-04" db="EMBL/GenBank/DDBJ databases">
        <title>Phyllosticta paracitricarpa is synonymous to the EU quarantine fungus P. citricarpa based on phylogenomic analyses.</title>
        <authorList>
            <consortium name="Lawrence Berkeley National Laboratory"/>
            <person name="Van ingen-buijs V.A."/>
            <person name="Van westerhoven A.C."/>
            <person name="Haridas S."/>
            <person name="Skiadas P."/>
            <person name="Martin F."/>
            <person name="Groenewald J.Z."/>
            <person name="Crous P.W."/>
            <person name="Seidl M.F."/>
        </authorList>
    </citation>
    <scope>NUCLEOTIDE SEQUENCE [LARGE SCALE GENOMIC DNA]</scope>
    <source>
        <strain evidence="8 9">CPC 17464</strain>
    </source>
</reference>
<keyword evidence="2" id="KW-0479">Metal-binding</keyword>
<keyword evidence="1" id="KW-0001">2Fe-2S</keyword>
<evidence type="ECO:0000259" key="7">
    <source>
        <dbReference type="PROSITE" id="PS51296"/>
    </source>
</evidence>
<dbReference type="SUPFAM" id="SSF50022">
    <property type="entry name" value="ISP domain"/>
    <property type="match status" value="1"/>
</dbReference>